<dbReference type="InterPro" id="IPR029035">
    <property type="entry name" value="DHS-like_NAD/FAD-binding_dom"/>
</dbReference>
<dbReference type="RefSeq" id="WP_002372124.1">
    <property type="nucleotide sequence ID" value="NZ_GL454487.1"/>
</dbReference>
<comment type="caution">
    <text evidence="7">The sequence shown here is derived from an EMBL/GenBank/DDBJ whole genome shotgun (WGS) entry which is preliminary data.</text>
</comment>
<dbReference type="HOGENOM" id="CLU_013748_6_0_9"/>
<dbReference type="NCBIfam" id="TIGR04377">
    <property type="entry name" value="myo_inos_iolD"/>
    <property type="match status" value="1"/>
</dbReference>
<dbReference type="CDD" id="cd07035">
    <property type="entry name" value="TPP_PYR_POX_like"/>
    <property type="match status" value="1"/>
</dbReference>
<proteinExistence type="inferred from homology"/>
<dbReference type="InterPro" id="IPR012000">
    <property type="entry name" value="Thiamin_PyroP_enz_cen_dom"/>
</dbReference>
<feature type="domain" description="Thiamine pyrophosphate enzyme central" evidence="4">
    <location>
        <begin position="221"/>
        <end position="353"/>
    </location>
</feature>
<dbReference type="AlphaFoldDB" id="A0A125W243"/>
<accession>A0A125W243</accession>
<evidence type="ECO:0000313" key="7">
    <source>
        <dbReference type="EMBL" id="EFM81445.1"/>
    </source>
</evidence>
<dbReference type="GO" id="GO:0030976">
    <property type="term" value="F:thiamine pyrophosphate binding"/>
    <property type="evidence" value="ECO:0007669"/>
    <property type="project" value="InterPro"/>
</dbReference>
<dbReference type="InterPro" id="IPR012001">
    <property type="entry name" value="Thiamin_PyroP_enz_TPP-bd_dom"/>
</dbReference>
<dbReference type="PANTHER" id="PTHR18968:SF9">
    <property type="entry name" value="3D-(3,5_4)-TRIHYDROXYCYCLOHEXANE-1,2-DIONE HYDROLASE"/>
    <property type="match status" value="1"/>
</dbReference>
<dbReference type="InterPro" id="IPR011766">
    <property type="entry name" value="TPP_enzyme_TPP-bd"/>
</dbReference>
<dbReference type="Gene3D" id="3.40.50.970">
    <property type="match status" value="2"/>
</dbReference>
<dbReference type="SUPFAM" id="SSF52467">
    <property type="entry name" value="DHS-like NAD/FAD-binding domain"/>
    <property type="match status" value="1"/>
</dbReference>
<name>A0A125W243_ENTFL</name>
<dbReference type="Pfam" id="PF02776">
    <property type="entry name" value="TPP_enzyme_N"/>
    <property type="match status" value="1"/>
</dbReference>
<dbReference type="GO" id="GO:0009099">
    <property type="term" value="P:L-valine biosynthetic process"/>
    <property type="evidence" value="ECO:0007669"/>
    <property type="project" value="TreeGrafter"/>
</dbReference>
<comment type="similarity">
    <text evidence="1 3">Belongs to the TPP enzyme family.</text>
</comment>
<dbReference type="GO" id="GO:0003984">
    <property type="term" value="F:acetolactate synthase activity"/>
    <property type="evidence" value="ECO:0007669"/>
    <property type="project" value="TreeGrafter"/>
</dbReference>
<evidence type="ECO:0000259" key="4">
    <source>
        <dbReference type="Pfam" id="PF00205"/>
    </source>
</evidence>
<protein>
    <submittedName>
        <fullName evidence="7">3D-(3,5/4)-trihydroxycyclohexane-1,2-dione hydrolase</fullName>
        <ecNumber evidence="7">3.7.1.n2</ecNumber>
    </submittedName>
</protein>
<dbReference type="EC" id="3.7.1.n2" evidence="7"/>
<dbReference type="GO" id="GO:0005948">
    <property type="term" value="C:acetolactate synthase complex"/>
    <property type="evidence" value="ECO:0007669"/>
    <property type="project" value="TreeGrafter"/>
</dbReference>
<dbReference type="EMBL" id="AEBR01000106">
    <property type="protein sequence ID" value="EFM81445.1"/>
    <property type="molecule type" value="Genomic_DNA"/>
</dbReference>
<keyword evidence="7" id="KW-0378">Hydrolase</keyword>
<dbReference type="Proteomes" id="UP000004846">
    <property type="component" value="Unassembled WGS sequence"/>
</dbReference>
<organism evidence="7 8">
    <name type="scientific">Enterococcus faecalis TX4248</name>
    <dbReference type="NCBI Taxonomy" id="749495"/>
    <lineage>
        <taxon>Bacteria</taxon>
        <taxon>Bacillati</taxon>
        <taxon>Bacillota</taxon>
        <taxon>Bacilli</taxon>
        <taxon>Lactobacillales</taxon>
        <taxon>Enterococcaceae</taxon>
        <taxon>Enterococcus</taxon>
    </lineage>
</organism>
<dbReference type="Pfam" id="PF00205">
    <property type="entry name" value="TPP_enzyme_M"/>
    <property type="match status" value="1"/>
</dbReference>
<feature type="domain" description="Thiamine pyrophosphate enzyme N-terminal TPP-binding" evidence="6">
    <location>
        <begin position="32"/>
        <end position="132"/>
    </location>
</feature>
<dbReference type="SUPFAM" id="SSF52518">
    <property type="entry name" value="Thiamin diphosphate-binding fold (THDP-binding)"/>
    <property type="match status" value="2"/>
</dbReference>
<dbReference type="PANTHER" id="PTHR18968">
    <property type="entry name" value="THIAMINE PYROPHOSPHATE ENZYMES"/>
    <property type="match status" value="1"/>
</dbReference>
<dbReference type="GO" id="GO:0009097">
    <property type="term" value="P:isoleucine biosynthetic process"/>
    <property type="evidence" value="ECO:0007669"/>
    <property type="project" value="TreeGrafter"/>
</dbReference>
<evidence type="ECO:0000256" key="3">
    <source>
        <dbReference type="RuleBase" id="RU362132"/>
    </source>
</evidence>
<dbReference type="InterPro" id="IPR030817">
    <property type="entry name" value="Myo_inos_IolD"/>
</dbReference>
<evidence type="ECO:0000259" key="5">
    <source>
        <dbReference type="Pfam" id="PF02775"/>
    </source>
</evidence>
<reference evidence="8" key="1">
    <citation type="submission" date="2010-07" db="EMBL/GenBank/DDBJ databases">
        <authorList>
            <person name="Weinstock G."/>
            <person name="Sodergren E."/>
            <person name="Clifton S."/>
            <person name="Fulton L."/>
            <person name="Fulton B."/>
            <person name="Courtney L."/>
            <person name="Fronick C."/>
            <person name="Harrison M."/>
            <person name="Strong C."/>
            <person name="Farmer C."/>
            <person name="Delahaunty K."/>
            <person name="Markovic C."/>
            <person name="Hall O."/>
            <person name="Minx P."/>
            <person name="Tomlinson C."/>
            <person name="Mitreva M."/>
            <person name="Hou S."/>
            <person name="Chen J."/>
            <person name="Wollam A."/>
            <person name="Pepin K.H."/>
            <person name="Johnson M."/>
            <person name="Bhonagiri V."/>
            <person name="Zhang X."/>
            <person name="Suruliraj S."/>
            <person name="Warren W."/>
            <person name="Chinwalla A."/>
            <person name="Mardis E.R."/>
            <person name="Wilson R.K."/>
        </authorList>
    </citation>
    <scope>NUCLEOTIDE SEQUENCE [LARGE SCALE GENOMIC DNA]</scope>
    <source>
        <strain evidence="8">TX4248</strain>
    </source>
</reference>
<evidence type="ECO:0000313" key="8">
    <source>
        <dbReference type="Proteomes" id="UP000004846"/>
    </source>
</evidence>
<dbReference type="PROSITE" id="PS00187">
    <property type="entry name" value="TPP_ENZYMES"/>
    <property type="match status" value="1"/>
</dbReference>
<gene>
    <name evidence="7" type="primary">iolD</name>
    <name evidence="7" type="ORF">HMPREF9498_02977</name>
</gene>
<dbReference type="GO" id="GO:0016823">
    <property type="term" value="F:hydrolase activity, acting on acid carbon-carbon bonds, in ketonic substances"/>
    <property type="evidence" value="ECO:0007669"/>
    <property type="project" value="InterPro"/>
</dbReference>
<dbReference type="InterPro" id="IPR000399">
    <property type="entry name" value="TPP-bd_CS"/>
</dbReference>
<sequence length="638" mass="70864">MEKTIRLTTAQALLKFLNQQYISIDGKETPYVEGIFHVYGHGNVLGIGQALEQDPGHLKSYSGKNEQGMAHAAIAFARQSLRKKIFAVSASAGPGSANLLTAAGTAFANNIPVLFLPADTFATRQPDPVLQQLEHESSVTFSTNDAFQAVSRYWDRINRPEQLMSALLRAFEVMTNPATTGPATICLPQDVESEAYDYPVEFFRKRVHYIDRRMPTIRELETASHLIKDSKHPVIIVGGGCKYSEAGESLQKISQVHQIPLVETHAGKSTVSWEFENNLGGLGILGTSAANKAVQQADLIIGIGTRYTDFTTASKSIFNFEKSKMININVSRPQTYKMEAFQIVGDARATLEGILPMIEGYRTAYGEKITELKNEWVKERERLKTTHFKRKGFDPEIKNHFTQDILNDYSDSLNTTLTQTEVFVHLNDFVEDDAIVIGSAGSLPGDMQRLWNPVKENTYHLEYGYSCMGYEIAGAMGVRLANPNQEVYALVGDGSFLMLHSELVSALQYDKKINIVLFNNSGFGCINNLQMENGGISQGTEFRNTKGEIMNINYAKIAEGYGAKAYQVHSIEELKQAIVDAKNQTQSTLIEINVLPKTMTAGYDGSWWNVGVAEVSEKPAIQEAYQVKKEKLATARKY</sequence>
<dbReference type="GO" id="GO:0019310">
    <property type="term" value="P:inositol catabolic process"/>
    <property type="evidence" value="ECO:0007669"/>
    <property type="project" value="InterPro"/>
</dbReference>
<dbReference type="GO" id="GO:0050660">
    <property type="term" value="F:flavin adenine dinucleotide binding"/>
    <property type="evidence" value="ECO:0007669"/>
    <property type="project" value="TreeGrafter"/>
</dbReference>
<dbReference type="Pfam" id="PF02775">
    <property type="entry name" value="TPP_enzyme_C"/>
    <property type="match status" value="1"/>
</dbReference>
<dbReference type="GO" id="GO:0000287">
    <property type="term" value="F:magnesium ion binding"/>
    <property type="evidence" value="ECO:0007669"/>
    <property type="project" value="InterPro"/>
</dbReference>
<evidence type="ECO:0000256" key="2">
    <source>
        <dbReference type="ARBA" id="ARBA00023052"/>
    </source>
</evidence>
<feature type="domain" description="Thiamine pyrophosphate enzyme TPP-binding" evidence="5">
    <location>
        <begin position="440"/>
        <end position="592"/>
    </location>
</feature>
<evidence type="ECO:0000256" key="1">
    <source>
        <dbReference type="ARBA" id="ARBA00007812"/>
    </source>
</evidence>
<evidence type="ECO:0000259" key="6">
    <source>
        <dbReference type="Pfam" id="PF02776"/>
    </source>
</evidence>
<dbReference type="Gene3D" id="3.40.50.1220">
    <property type="entry name" value="TPP-binding domain"/>
    <property type="match status" value="1"/>
</dbReference>
<keyword evidence="2 3" id="KW-0786">Thiamine pyrophosphate</keyword>
<dbReference type="InterPro" id="IPR029061">
    <property type="entry name" value="THDP-binding"/>
</dbReference>
<dbReference type="InterPro" id="IPR045229">
    <property type="entry name" value="TPP_enz"/>
</dbReference>